<gene>
    <name evidence="1" type="ORF">ILUMI_21075</name>
</gene>
<sequence>MEDMERTMKAVKGAMSKKGAAEKFKVSLATLVRKLIGMNPGPVGRTTVLKKNEEVKIANTLVVANWRSPRRRADNQDVKNILTGKTQGANFLDSFVVRNNLSIRIVSNRARSSVSRDDIMTFLNNAELLHQTVKSTITYHYNKTNITDNPGTKKVVVSRRTRRVERVQKHSGDSISLMMCGNAKRDLLLPMVVHKAQNQSESWTQGRPTGTK</sequence>
<organism evidence="1 2">
    <name type="scientific">Ignelater luminosus</name>
    <name type="common">Cucubano</name>
    <name type="synonym">Pyrophorus luminosus</name>
    <dbReference type="NCBI Taxonomy" id="2038154"/>
    <lineage>
        <taxon>Eukaryota</taxon>
        <taxon>Metazoa</taxon>
        <taxon>Ecdysozoa</taxon>
        <taxon>Arthropoda</taxon>
        <taxon>Hexapoda</taxon>
        <taxon>Insecta</taxon>
        <taxon>Pterygota</taxon>
        <taxon>Neoptera</taxon>
        <taxon>Endopterygota</taxon>
        <taxon>Coleoptera</taxon>
        <taxon>Polyphaga</taxon>
        <taxon>Elateriformia</taxon>
        <taxon>Elateroidea</taxon>
        <taxon>Elateridae</taxon>
        <taxon>Agrypninae</taxon>
        <taxon>Pyrophorini</taxon>
        <taxon>Ignelater</taxon>
    </lineage>
</organism>
<dbReference type="AlphaFoldDB" id="A0A8K0G1Q6"/>
<evidence type="ECO:0000313" key="1">
    <source>
        <dbReference type="EMBL" id="KAF2885072.1"/>
    </source>
</evidence>
<accession>A0A8K0G1Q6</accession>
<reference evidence="1" key="1">
    <citation type="submission" date="2019-08" db="EMBL/GenBank/DDBJ databases">
        <title>The genome of the North American firefly Photinus pyralis.</title>
        <authorList>
            <consortium name="Photinus pyralis genome working group"/>
            <person name="Fallon T.R."/>
            <person name="Sander Lower S.E."/>
            <person name="Weng J.-K."/>
        </authorList>
    </citation>
    <scope>NUCLEOTIDE SEQUENCE</scope>
    <source>
        <strain evidence="1">TRF0915ILg1</strain>
        <tissue evidence="1">Whole body</tissue>
    </source>
</reference>
<evidence type="ECO:0000313" key="2">
    <source>
        <dbReference type="Proteomes" id="UP000801492"/>
    </source>
</evidence>
<dbReference type="OrthoDB" id="10065929at2759"/>
<comment type="caution">
    <text evidence="1">The sequence shown here is derived from an EMBL/GenBank/DDBJ whole genome shotgun (WGS) entry which is preliminary data.</text>
</comment>
<protein>
    <submittedName>
        <fullName evidence="1">Uncharacterized protein</fullName>
    </submittedName>
</protein>
<dbReference type="Proteomes" id="UP000801492">
    <property type="component" value="Unassembled WGS sequence"/>
</dbReference>
<name>A0A8K0G1Q6_IGNLU</name>
<dbReference type="EMBL" id="VTPC01090039">
    <property type="protein sequence ID" value="KAF2885072.1"/>
    <property type="molecule type" value="Genomic_DNA"/>
</dbReference>
<proteinExistence type="predicted"/>
<keyword evidence="2" id="KW-1185">Reference proteome</keyword>